<feature type="transmembrane region" description="Helical" evidence="1">
    <location>
        <begin position="55"/>
        <end position="75"/>
    </location>
</feature>
<dbReference type="Pfam" id="PF10166">
    <property type="entry name" value="DUF2368"/>
    <property type="match status" value="1"/>
</dbReference>
<dbReference type="Proteomes" id="UP000816034">
    <property type="component" value="Unassembled WGS sequence"/>
</dbReference>
<keyword evidence="1" id="KW-0472">Membrane</keyword>
<evidence type="ECO:0000313" key="3">
    <source>
        <dbReference type="Proteomes" id="UP000816034"/>
    </source>
</evidence>
<keyword evidence="1" id="KW-1133">Transmembrane helix</keyword>
<dbReference type="PANTHER" id="PTHR13411:SF6">
    <property type="entry name" value="PLASMINOGEN RECEPTOR (KT)"/>
    <property type="match status" value="1"/>
</dbReference>
<dbReference type="AlphaFoldDB" id="A0AA88H1K4"/>
<keyword evidence="3" id="KW-1185">Reference proteome</keyword>
<dbReference type="EMBL" id="PYSW02000003">
    <property type="protein sequence ID" value="KAG2392983.1"/>
    <property type="molecule type" value="Genomic_DNA"/>
</dbReference>
<dbReference type="GeneID" id="68102014"/>
<name>A0AA88H1K4_NAELO</name>
<evidence type="ECO:0000313" key="2">
    <source>
        <dbReference type="EMBL" id="KAG2392983.1"/>
    </source>
</evidence>
<keyword evidence="1" id="KW-0812">Transmembrane</keyword>
<dbReference type="InterPro" id="IPR019319">
    <property type="entry name" value="Plg-R(KT)"/>
</dbReference>
<evidence type="ECO:0008006" key="4">
    <source>
        <dbReference type="Google" id="ProtNLM"/>
    </source>
</evidence>
<dbReference type="GO" id="GO:0005886">
    <property type="term" value="C:plasma membrane"/>
    <property type="evidence" value="ECO:0007669"/>
    <property type="project" value="InterPro"/>
</dbReference>
<protein>
    <recommendedName>
        <fullName evidence="4">Transmembrane protein</fullName>
    </recommendedName>
</protein>
<feature type="transmembrane region" description="Helical" evidence="1">
    <location>
        <begin position="87"/>
        <end position="106"/>
    </location>
</feature>
<dbReference type="RefSeq" id="XP_044554877.1">
    <property type="nucleotide sequence ID" value="XM_044699761.1"/>
</dbReference>
<organism evidence="2 3">
    <name type="scientific">Naegleria lovaniensis</name>
    <name type="common">Amoeba</name>
    <dbReference type="NCBI Taxonomy" id="51637"/>
    <lineage>
        <taxon>Eukaryota</taxon>
        <taxon>Discoba</taxon>
        <taxon>Heterolobosea</taxon>
        <taxon>Tetramitia</taxon>
        <taxon>Eutetramitia</taxon>
        <taxon>Vahlkampfiidae</taxon>
        <taxon>Naegleria</taxon>
    </lineage>
</organism>
<gene>
    <name evidence="2" type="ORF">C9374_009560</name>
</gene>
<dbReference type="PANTHER" id="PTHR13411">
    <property type="entry name" value="PLASMINOGEN RECEPTOR (KT)"/>
    <property type="match status" value="1"/>
</dbReference>
<proteinExistence type="predicted"/>
<reference evidence="2 3" key="1">
    <citation type="journal article" date="2018" name="BMC Genomics">
        <title>The genome of Naegleria lovaniensis, the basis for a comparative approach to unravel pathogenicity factors of the human pathogenic amoeba N. fowleri.</title>
        <authorList>
            <person name="Liechti N."/>
            <person name="Schurch N."/>
            <person name="Bruggmann R."/>
            <person name="Wittwer M."/>
        </authorList>
    </citation>
    <scope>NUCLEOTIDE SEQUENCE [LARGE SCALE GENOMIC DNA]</scope>
    <source>
        <strain evidence="2 3">ATCC 30569</strain>
    </source>
</reference>
<comment type="caution">
    <text evidence="2">The sequence shown here is derived from an EMBL/GenBank/DDBJ whole genome shotgun (WGS) entry which is preliminary data.</text>
</comment>
<sequence>MGQYMFGSLSDRVLKEVEEKQKQAMIQQQLIKLKSMKRRRDYEIATRMATTRDRVWWLGGFYTVMGSVSFARMIYLRRFDPLPLNHLPFLIVPFWMTYLVDFAYGTKANRIDREARKILTQEQGHWFNEPIEIPELLKPHYHRIFEENNRKLIAEGKEPEKHWAK</sequence>
<accession>A0AA88H1K4</accession>
<evidence type="ECO:0000256" key="1">
    <source>
        <dbReference type="SAM" id="Phobius"/>
    </source>
</evidence>